<dbReference type="AlphaFoldDB" id="A0A418YEN6"/>
<evidence type="ECO:0000313" key="3">
    <source>
        <dbReference type="Proteomes" id="UP000283255"/>
    </source>
</evidence>
<protein>
    <recommendedName>
        <fullName evidence="4">Transmembrane protein</fullName>
    </recommendedName>
</protein>
<sequence>MGENVMIIPNNEHSAKLQYQLQLAVLISALRQVACVAVVSMLLTLTVVLLTLVIPMANLSTLGRGAVFIMLLLNFWNGYFWLRVSFDQRLFMQLQALSTSELSSQESGPPGGARVEEAGLGHLAALDQALVSFNLMAKPPANVRNLSMRGQGAMALAKRLLLGCGLQMLAFVCLIFSAA</sequence>
<comment type="caution">
    <text evidence="2">The sequence shown here is derived from an EMBL/GenBank/DDBJ whole genome shotgun (WGS) entry which is preliminary data.</text>
</comment>
<gene>
    <name evidence="2" type="ORF">D1Z90_10810</name>
</gene>
<organism evidence="2 3">
    <name type="scientific">Motilimonas pumila</name>
    <dbReference type="NCBI Taxonomy" id="2303987"/>
    <lineage>
        <taxon>Bacteria</taxon>
        <taxon>Pseudomonadati</taxon>
        <taxon>Pseudomonadota</taxon>
        <taxon>Gammaproteobacteria</taxon>
        <taxon>Alteromonadales</taxon>
        <taxon>Alteromonadales genera incertae sedis</taxon>
        <taxon>Motilimonas</taxon>
    </lineage>
</organism>
<keyword evidence="3" id="KW-1185">Reference proteome</keyword>
<keyword evidence="1" id="KW-0472">Membrane</keyword>
<keyword evidence="1" id="KW-1133">Transmembrane helix</keyword>
<dbReference type="EMBL" id="QZCH01000012">
    <property type="protein sequence ID" value="RJG47617.1"/>
    <property type="molecule type" value="Genomic_DNA"/>
</dbReference>
<name>A0A418YEN6_9GAMM</name>
<evidence type="ECO:0000313" key="2">
    <source>
        <dbReference type="EMBL" id="RJG47617.1"/>
    </source>
</evidence>
<evidence type="ECO:0000256" key="1">
    <source>
        <dbReference type="SAM" id="Phobius"/>
    </source>
</evidence>
<evidence type="ECO:0008006" key="4">
    <source>
        <dbReference type="Google" id="ProtNLM"/>
    </source>
</evidence>
<dbReference type="Proteomes" id="UP000283255">
    <property type="component" value="Unassembled WGS sequence"/>
</dbReference>
<keyword evidence="1" id="KW-0812">Transmembrane</keyword>
<feature type="transmembrane region" description="Helical" evidence="1">
    <location>
        <begin position="160"/>
        <end position="178"/>
    </location>
</feature>
<reference evidence="2 3" key="2">
    <citation type="submission" date="2019-01" db="EMBL/GenBank/DDBJ databases">
        <title>Motilimonas pumilus sp. nov., isolated from the gut of sea cucumber (Apostichopus japonicus).</title>
        <authorList>
            <person name="Wang F.-Q."/>
            <person name="Ren L.-H."/>
            <person name="Lin Y.-W."/>
            <person name="Sun G.-H."/>
            <person name="Du Z.-J."/>
            <person name="Zhao J.-X."/>
            <person name="Liu X.-J."/>
            <person name="Liu L.-J."/>
        </authorList>
    </citation>
    <scope>NUCLEOTIDE SEQUENCE [LARGE SCALE GENOMIC DNA]</scope>
    <source>
        <strain evidence="2 3">PLHSC7-2</strain>
    </source>
</reference>
<feature type="transmembrane region" description="Helical" evidence="1">
    <location>
        <begin position="62"/>
        <end position="82"/>
    </location>
</feature>
<accession>A0A418YEN6</accession>
<feature type="transmembrane region" description="Helical" evidence="1">
    <location>
        <begin position="33"/>
        <end position="56"/>
    </location>
</feature>
<proteinExistence type="predicted"/>
<reference evidence="2 3" key="1">
    <citation type="submission" date="2018-09" db="EMBL/GenBank/DDBJ databases">
        <authorList>
            <person name="Wang F."/>
        </authorList>
    </citation>
    <scope>NUCLEOTIDE SEQUENCE [LARGE SCALE GENOMIC DNA]</scope>
    <source>
        <strain evidence="2 3">PLHSC7-2</strain>
    </source>
</reference>